<name>A0AAU8PPY3_DESK7</name>
<accession>A0AAU8PPY3</accession>
<dbReference type="EMBL" id="CP002770">
    <property type="protein sequence ID" value="AEG15175.1"/>
    <property type="molecule type" value="Genomic_DNA"/>
</dbReference>
<keyword evidence="2" id="KW-1185">Reference proteome</keyword>
<dbReference type="AlphaFoldDB" id="A0AAU8PPY3"/>
<reference evidence="2" key="1">
    <citation type="submission" date="2011-05" db="EMBL/GenBank/DDBJ databases">
        <title>Complete sequence of Desulfotomaculum kuznetsovii DSM 6115.</title>
        <authorList>
            <person name="Lucas S."/>
            <person name="Han J."/>
            <person name="Lapidus A."/>
            <person name="Cheng J.-F."/>
            <person name="Goodwin L."/>
            <person name="Pitluck S."/>
            <person name="Peters L."/>
            <person name="Mikhailova N."/>
            <person name="Lu M."/>
            <person name="Saunders E."/>
            <person name="Han C."/>
            <person name="Tapia R."/>
            <person name="Land M."/>
            <person name="Hauser L."/>
            <person name="Kyrpides N."/>
            <person name="Ivanova N."/>
            <person name="Pagani I."/>
            <person name="Nazina T."/>
            <person name="Ivanova A."/>
            <person name="Parshina S."/>
            <person name="Kuever J."/>
            <person name="Muyzer G."/>
            <person name="Plugge C."/>
            <person name="Stams A."/>
            <person name="Woyke T."/>
        </authorList>
    </citation>
    <scope>NUCLEOTIDE SEQUENCE [LARGE SCALE GENOMIC DNA]</scope>
    <source>
        <strain evidence="2">DSM 6115 / VKM B-1805 / 17</strain>
    </source>
</reference>
<organism evidence="1 2">
    <name type="scientific">Desulfofundulus kuznetsovii (strain DSM 6115 / VKM B-1805 / 17)</name>
    <name type="common">Desulfotomaculum kuznetsovii</name>
    <dbReference type="NCBI Taxonomy" id="760568"/>
    <lineage>
        <taxon>Bacteria</taxon>
        <taxon>Bacillati</taxon>
        <taxon>Bacillota</taxon>
        <taxon>Clostridia</taxon>
        <taxon>Eubacteriales</taxon>
        <taxon>Peptococcaceae</taxon>
        <taxon>Desulfofundulus</taxon>
    </lineage>
</organism>
<evidence type="ECO:0000313" key="2">
    <source>
        <dbReference type="Proteomes" id="UP000009229"/>
    </source>
</evidence>
<evidence type="ECO:0000313" key="1">
    <source>
        <dbReference type="EMBL" id="AEG15175.1"/>
    </source>
</evidence>
<gene>
    <name evidence="1" type="ordered locus">Desku_1595</name>
</gene>
<dbReference type="KEGG" id="dku:Desku_1595"/>
<dbReference type="Proteomes" id="UP000009229">
    <property type="component" value="Chromosome"/>
</dbReference>
<protein>
    <submittedName>
        <fullName evidence="1">Uncharacterized protein</fullName>
    </submittedName>
</protein>
<proteinExistence type="predicted"/>
<sequence>MEERRDTTVEVHLCPSLIHALSMDVPKARVPVAALRATYGNTRATRMMQNVLFWLSAVTPERPGQPLHPKIDTLIDDVMRAEDNRRDKNIQRLSRILNGLQKTGVIAWWKFDGEHCLIMKRRDQEILERKRKKALVSGGAQGNQTSVP</sequence>
<dbReference type="RefSeq" id="WP_013822690.1">
    <property type="nucleotide sequence ID" value="NC_015573.1"/>
</dbReference>